<dbReference type="GO" id="GO:0003700">
    <property type="term" value="F:DNA-binding transcription factor activity"/>
    <property type="evidence" value="ECO:0007669"/>
    <property type="project" value="TreeGrafter"/>
</dbReference>
<dbReference type="SUPFAM" id="SSF46689">
    <property type="entry name" value="Homeodomain-like"/>
    <property type="match status" value="1"/>
</dbReference>
<proteinExistence type="predicted"/>
<dbReference type="AlphaFoldDB" id="A0A1Y3PU76"/>
<dbReference type="InterPro" id="IPR001647">
    <property type="entry name" value="HTH_TetR"/>
</dbReference>
<dbReference type="Pfam" id="PF00440">
    <property type="entry name" value="TetR_N"/>
    <property type="match status" value="1"/>
</dbReference>
<dbReference type="InterPro" id="IPR036271">
    <property type="entry name" value="Tet_transcr_reg_TetR-rel_C_sf"/>
</dbReference>
<reference evidence="5" key="1">
    <citation type="submission" date="2016-06" db="EMBL/GenBank/DDBJ databases">
        <authorList>
            <person name="Nascimento L."/>
            <person name="Pereira R.V."/>
            <person name="Martins L.F."/>
            <person name="Quaggio R.B."/>
            <person name="Silva A.M."/>
            <person name="Setubal J.C."/>
        </authorList>
    </citation>
    <scope>NUCLEOTIDE SEQUENCE [LARGE SCALE GENOMIC DNA]</scope>
</reference>
<evidence type="ECO:0000313" key="4">
    <source>
        <dbReference type="EMBL" id="OUM90900.1"/>
    </source>
</evidence>
<dbReference type="PRINTS" id="PR00455">
    <property type="entry name" value="HTHTETR"/>
</dbReference>
<organism evidence="4 5">
    <name type="scientific">Bacillus thermozeamaize</name>
    <dbReference type="NCBI Taxonomy" id="230954"/>
    <lineage>
        <taxon>Bacteria</taxon>
        <taxon>Bacillati</taxon>
        <taxon>Bacillota</taxon>
        <taxon>Bacilli</taxon>
        <taxon>Bacillales</taxon>
        <taxon>Bacillaceae</taxon>
        <taxon>Bacillus</taxon>
    </lineage>
</organism>
<dbReference type="PROSITE" id="PS50977">
    <property type="entry name" value="HTH_TETR_2"/>
    <property type="match status" value="1"/>
</dbReference>
<evidence type="ECO:0000259" key="3">
    <source>
        <dbReference type="PROSITE" id="PS50977"/>
    </source>
</evidence>
<dbReference type="InterPro" id="IPR009057">
    <property type="entry name" value="Homeodomain-like_sf"/>
</dbReference>
<name>A0A1Y3PU76_9BACI</name>
<dbReference type="GO" id="GO:0000976">
    <property type="term" value="F:transcription cis-regulatory region binding"/>
    <property type="evidence" value="ECO:0007669"/>
    <property type="project" value="TreeGrafter"/>
</dbReference>
<dbReference type="EMBL" id="LZRT01000009">
    <property type="protein sequence ID" value="OUM90900.1"/>
    <property type="molecule type" value="Genomic_DNA"/>
</dbReference>
<feature type="domain" description="HTH tetR-type" evidence="3">
    <location>
        <begin position="10"/>
        <end position="70"/>
    </location>
</feature>
<keyword evidence="1 2" id="KW-0238">DNA-binding</keyword>
<dbReference type="PROSITE" id="PS01081">
    <property type="entry name" value="HTH_TETR_1"/>
    <property type="match status" value="1"/>
</dbReference>
<accession>A0A1Y3PU76</accession>
<dbReference type="PANTHER" id="PTHR30055:SF226">
    <property type="entry name" value="HTH-TYPE TRANSCRIPTIONAL REGULATOR PKSA"/>
    <property type="match status" value="1"/>
</dbReference>
<feature type="DNA-binding region" description="H-T-H motif" evidence="2">
    <location>
        <begin position="33"/>
        <end position="52"/>
    </location>
</feature>
<dbReference type="InterPro" id="IPR050109">
    <property type="entry name" value="HTH-type_TetR-like_transc_reg"/>
</dbReference>
<dbReference type="Proteomes" id="UP000196475">
    <property type="component" value="Unassembled WGS sequence"/>
</dbReference>
<evidence type="ECO:0000313" key="5">
    <source>
        <dbReference type="Proteomes" id="UP000196475"/>
    </source>
</evidence>
<evidence type="ECO:0000256" key="1">
    <source>
        <dbReference type="ARBA" id="ARBA00023125"/>
    </source>
</evidence>
<dbReference type="Gene3D" id="1.10.357.10">
    <property type="entry name" value="Tetracycline Repressor, domain 2"/>
    <property type="match status" value="1"/>
</dbReference>
<comment type="caution">
    <text evidence="4">The sequence shown here is derived from an EMBL/GenBank/DDBJ whole genome shotgun (WGS) entry which is preliminary data.</text>
</comment>
<dbReference type="InterPro" id="IPR023772">
    <property type="entry name" value="DNA-bd_HTH_TetR-type_CS"/>
</dbReference>
<evidence type="ECO:0000256" key="2">
    <source>
        <dbReference type="PROSITE-ProRule" id="PRU00335"/>
    </source>
</evidence>
<sequence length="206" mass="23064">MKRPLTPKGEESRKKILQAAEMLFATKGFQATTVSEIVAAAGLTQAAFYLYFDSKQQLFEELTGRFQQQLLALSDAGKKVTQTPAHQIASQITDNLVQLFNLFAENPYLTKIALEQSPDSDELRNRIVMMIRNNMNANQQAGIVRPEIETHIAAESIVAMMVRLVERFLLSGEETAVELAKKSARLIMYGLLTEDYRKGERSCSSS</sequence>
<dbReference type="SUPFAM" id="SSF48498">
    <property type="entry name" value="Tetracyclin repressor-like, C-terminal domain"/>
    <property type="match status" value="1"/>
</dbReference>
<dbReference type="PANTHER" id="PTHR30055">
    <property type="entry name" value="HTH-TYPE TRANSCRIPTIONAL REGULATOR RUTR"/>
    <property type="match status" value="1"/>
</dbReference>
<protein>
    <submittedName>
        <fullName evidence="4">TetR family transcriptional regulator</fullName>
    </submittedName>
</protein>
<gene>
    <name evidence="4" type="ORF">BAA01_00260</name>
</gene>